<evidence type="ECO:0000313" key="2">
    <source>
        <dbReference type="Proteomes" id="UP000297031"/>
    </source>
</evidence>
<organism evidence="1 2">
    <name type="scientific">Muribaculum gordoncarteri</name>
    <dbReference type="NCBI Taxonomy" id="2530390"/>
    <lineage>
        <taxon>Bacteria</taxon>
        <taxon>Pseudomonadati</taxon>
        <taxon>Bacteroidota</taxon>
        <taxon>Bacteroidia</taxon>
        <taxon>Bacteroidales</taxon>
        <taxon>Muribaculaceae</taxon>
        <taxon>Muribaculum</taxon>
    </lineage>
</organism>
<dbReference type="RefSeq" id="WP_128703014.1">
    <property type="nucleotide sequence ID" value="NZ_CP039393.1"/>
</dbReference>
<dbReference type="OrthoDB" id="1095924at2"/>
<dbReference type="PROSITE" id="PS51257">
    <property type="entry name" value="PROKAR_LIPOPROTEIN"/>
    <property type="match status" value="1"/>
</dbReference>
<dbReference type="EMBL" id="CP039393">
    <property type="protein sequence ID" value="QCD34796.1"/>
    <property type="molecule type" value="Genomic_DNA"/>
</dbReference>
<dbReference type="GeneID" id="82151073"/>
<accession>A0A4P7VG71</accession>
<sequence length="240" mass="26287">MNKLILTSLIGTALLITACSDDNTVFNEPTPIRAYETDVEVLSQFVEVNSSTGLFSINPDRKVTATDYVVNRSREQLLEVSSINRVRFEREMEQANNLIEAYRNAENVSVIYTTRTSGLVRNNGGGTMRLSKVQSDKMGGKTVARLSVSGDDICRTGFFSMENDKRLTVSSGNTSTFYVSQISFVTSDKANKGTILIVGLGMNTLPYNYSMELPEADGEYLNIQGKSLIGNGTVTIGISE</sequence>
<gene>
    <name evidence="1" type="ORF">E7746_02330</name>
</gene>
<name>A0A4P7VG71_9BACT</name>
<evidence type="ECO:0000313" key="1">
    <source>
        <dbReference type="EMBL" id="QCD34796.1"/>
    </source>
</evidence>
<reference evidence="1 2" key="1">
    <citation type="submission" date="2019-02" db="EMBL/GenBank/DDBJ databases">
        <title>Isolation and identification of novel species under the genus Muribaculum.</title>
        <authorList>
            <person name="Miyake S."/>
            <person name="Ding Y."/>
            <person name="Low A."/>
            <person name="Soh M."/>
            <person name="Seedorf H."/>
        </authorList>
    </citation>
    <scope>NUCLEOTIDE SEQUENCE [LARGE SCALE GENOMIC DNA]</scope>
    <source>
        <strain evidence="1 2">TLL-A4</strain>
    </source>
</reference>
<keyword evidence="2" id="KW-1185">Reference proteome</keyword>
<proteinExistence type="predicted"/>
<dbReference type="Proteomes" id="UP000297031">
    <property type="component" value="Chromosome"/>
</dbReference>
<dbReference type="KEGG" id="mgod:E7746_02330"/>
<protein>
    <submittedName>
        <fullName evidence="1">Uncharacterized protein</fullName>
    </submittedName>
</protein>
<dbReference type="AlphaFoldDB" id="A0A4P7VG71"/>